<accession>A0A7M2WYP4</accession>
<dbReference type="KEGG" id="hbs:IPV69_00890"/>
<gene>
    <name evidence="1" type="ORF">IPV69_00890</name>
</gene>
<proteinExistence type="predicted"/>
<organism evidence="1 2">
    <name type="scientific">Humisphaera borealis</name>
    <dbReference type="NCBI Taxonomy" id="2807512"/>
    <lineage>
        <taxon>Bacteria</taxon>
        <taxon>Pseudomonadati</taxon>
        <taxon>Planctomycetota</taxon>
        <taxon>Phycisphaerae</taxon>
        <taxon>Tepidisphaerales</taxon>
        <taxon>Tepidisphaeraceae</taxon>
        <taxon>Humisphaera</taxon>
    </lineage>
</organism>
<dbReference type="EMBL" id="CP063458">
    <property type="protein sequence ID" value="QOV89961.1"/>
    <property type="molecule type" value="Genomic_DNA"/>
</dbReference>
<dbReference type="RefSeq" id="WP_206293025.1">
    <property type="nucleotide sequence ID" value="NZ_CP063458.1"/>
</dbReference>
<keyword evidence="2" id="KW-1185">Reference proteome</keyword>
<evidence type="ECO:0000313" key="1">
    <source>
        <dbReference type="EMBL" id="QOV89961.1"/>
    </source>
</evidence>
<reference evidence="1 2" key="1">
    <citation type="submission" date="2020-10" db="EMBL/GenBank/DDBJ databases">
        <title>Wide distribution of Phycisphaera-like planctomycetes from WD2101 soil group in peatlands and genome analysis of the first cultivated representative.</title>
        <authorList>
            <person name="Dedysh S.N."/>
            <person name="Beletsky A.V."/>
            <person name="Ivanova A."/>
            <person name="Kulichevskaya I.S."/>
            <person name="Suzina N.E."/>
            <person name="Philippov D.A."/>
            <person name="Rakitin A.L."/>
            <person name="Mardanov A.V."/>
            <person name="Ravin N.V."/>
        </authorList>
    </citation>
    <scope>NUCLEOTIDE SEQUENCE [LARGE SCALE GENOMIC DNA]</scope>
    <source>
        <strain evidence="1 2">M1803</strain>
    </source>
</reference>
<dbReference type="AlphaFoldDB" id="A0A7M2WYP4"/>
<sequence>MAKKPKQLDGRQEVMRGFAESAAERGQHFFYVLIHEPLGPMDRGEKYEDPLNGALGELGEVTGGGSQLGEGDTIAFCGLDVVVNHRDNGLTVIRECLRSCGAPPNTVIEEYVPEFAELSL</sequence>
<evidence type="ECO:0000313" key="2">
    <source>
        <dbReference type="Proteomes" id="UP000593765"/>
    </source>
</evidence>
<protein>
    <submittedName>
        <fullName evidence="1">Uncharacterized protein</fullName>
    </submittedName>
</protein>
<dbReference type="Proteomes" id="UP000593765">
    <property type="component" value="Chromosome"/>
</dbReference>
<name>A0A7M2WYP4_9BACT</name>